<sequence>MSYQFQEVTFTASDGFELKGAVYPANNKERQKQNSRFLVIGSAFGVPYQYYKHIAAFLADNGISVLTFDYRGISHSQKGNMPPGEILMEHWGQLDLEAALQFVKKSYEPDGFYYLGHSAGGQIAGLAKTSIEFDKIVIAASGVGSWRLWPGWQKYGLAAIWYVIFPLVLALQSGAYFSSKLLGPIPVPKSAVKQWLRWARSEEYLFTPKHGLDTSIYSKIKSKVLGLTISDDWYAPQEARDGLLKHYENCHIETQFITPADIGRKTIGHFGLFKKKQEIEKGIWQPILNFLND</sequence>
<protein>
    <recommendedName>
        <fullName evidence="1">Serine aminopeptidase S33 domain-containing protein</fullName>
    </recommendedName>
</protein>
<dbReference type="InterPro" id="IPR017208">
    <property type="entry name" value="UCP037442_abhydr"/>
</dbReference>
<dbReference type="Gene3D" id="3.40.50.1820">
    <property type="entry name" value="alpha/beta hydrolase"/>
    <property type="match status" value="1"/>
</dbReference>
<evidence type="ECO:0000259" key="1">
    <source>
        <dbReference type="Pfam" id="PF12146"/>
    </source>
</evidence>
<dbReference type="EMBL" id="CP012418">
    <property type="protein sequence ID" value="AOE50998.1"/>
    <property type="molecule type" value="Genomic_DNA"/>
</dbReference>
<proteinExistence type="predicted"/>
<evidence type="ECO:0000313" key="3">
    <source>
        <dbReference type="Proteomes" id="UP000094147"/>
    </source>
</evidence>
<dbReference type="STRING" id="1144748.KS2013_2294"/>
<keyword evidence="3" id="KW-1185">Reference proteome</keyword>
<gene>
    <name evidence="2" type="ORF">KS2013_2294</name>
</gene>
<dbReference type="SUPFAM" id="SSF53474">
    <property type="entry name" value="alpha/beta-Hydrolases"/>
    <property type="match status" value="1"/>
</dbReference>
<reference evidence="3" key="1">
    <citation type="submission" date="2015-08" db="EMBL/GenBank/DDBJ databases">
        <authorList>
            <person name="Kim K.M."/>
        </authorList>
    </citation>
    <scope>NUCLEOTIDE SEQUENCE [LARGE SCALE GENOMIC DNA]</scope>
    <source>
        <strain evidence="3">KCTC 23892</strain>
    </source>
</reference>
<dbReference type="InterPro" id="IPR029058">
    <property type="entry name" value="AB_hydrolase_fold"/>
</dbReference>
<accession>A0A1B3BE02</accession>
<dbReference type="RefSeq" id="WP_228703679.1">
    <property type="nucleotide sequence ID" value="NZ_CP012418.1"/>
</dbReference>
<name>A0A1B3BE02_9GAMM</name>
<dbReference type="KEGG" id="ksd:KS2013_2294"/>
<dbReference type="Pfam" id="PF12146">
    <property type="entry name" value="Hydrolase_4"/>
    <property type="match status" value="1"/>
</dbReference>
<dbReference type="AlphaFoldDB" id="A0A1B3BE02"/>
<dbReference type="PIRSF" id="PIRSF037442">
    <property type="entry name" value="UCP037442_abhydr"/>
    <property type="match status" value="1"/>
</dbReference>
<feature type="domain" description="Serine aminopeptidase S33" evidence="1">
    <location>
        <begin position="47"/>
        <end position="153"/>
    </location>
</feature>
<organism evidence="2 3">
    <name type="scientific">Kangiella sediminilitoris</name>
    <dbReference type="NCBI Taxonomy" id="1144748"/>
    <lineage>
        <taxon>Bacteria</taxon>
        <taxon>Pseudomonadati</taxon>
        <taxon>Pseudomonadota</taxon>
        <taxon>Gammaproteobacteria</taxon>
        <taxon>Kangiellales</taxon>
        <taxon>Kangiellaceae</taxon>
        <taxon>Kangiella</taxon>
    </lineage>
</organism>
<dbReference type="Proteomes" id="UP000094147">
    <property type="component" value="Chromosome"/>
</dbReference>
<dbReference type="InterPro" id="IPR022742">
    <property type="entry name" value="Hydrolase_4"/>
</dbReference>
<evidence type="ECO:0000313" key="2">
    <source>
        <dbReference type="EMBL" id="AOE50998.1"/>
    </source>
</evidence>